<evidence type="ECO:0000313" key="2">
    <source>
        <dbReference type="Proteomes" id="UP000694864"/>
    </source>
</evidence>
<dbReference type="PANTHER" id="PTHR24414:SF161">
    <property type="entry name" value="F-BOX DOMAIN-CONTAINING PROTEIN"/>
    <property type="match status" value="1"/>
</dbReference>
<keyword evidence="2" id="KW-1185">Reference proteome</keyword>
<reference evidence="2" key="1">
    <citation type="journal article" date="2014" name="Nat. Commun.">
        <title>The emerging biofuel crop Camelina sativa retains a highly undifferentiated hexaploid genome structure.</title>
        <authorList>
            <person name="Kagale S."/>
            <person name="Koh C."/>
            <person name="Nixon J."/>
            <person name="Bollina V."/>
            <person name="Clarke W.E."/>
            <person name="Tuteja R."/>
            <person name="Spillane C."/>
            <person name="Robinson S.J."/>
            <person name="Links M.G."/>
            <person name="Clarke C."/>
            <person name="Higgins E.E."/>
            <person name="Huebert T."/>
            <person name="Sharpe A.G."/>
            <person name="Parkin I.A."/>
        </authorList>
    </citation>
    <scope>NUCLEOTIDE SEQUENCE [LARGE SCALE GENOMIC DNA]</scope>
    <source>
        <strain evidence="2">cv. DH55</strain>
    </source>
</reference>
<reference evidence="3" key="2">
    <citation type="submission" date="2025-08" db="UniProtKB">
        <authorList>
            <consortium name="RefSeq"/>
        </authorList>
    </citation>
    <scope>IDENTIFICATION</scope>
    <source>
        <tissue evidence="3">Leaf</tissue>
    </source>
</reference>
<dbReference type="PANTHER" id="PTHR24414">
    <property type="entry name" value="F-BOX/KELCH-REPEAT PROTEIN SKIP4"/>
    <property type="match status" value="1"/>
</dbReference>
<evidence type="ECO:0000259" key="1">
    <source>
        <dbReference type="Pfam" id="PF25210"/>
    </source>
</evidence>
<dbReference type="GeneID" id="104748918"/>
<feature type="domain" description="FKB95-like N-terminal Kelch" evidence="1">
    <location>
        <begin position="1"/>
        <end position="215"/>
    </location>
</feature>
<gene>
    <name evidence="3" type="primary">LOC104748918</name>
</gene>
<evidence type="ECO:0000313" key="3">
    <source>
        <dbReference type="RefSeq" id="XP_010468799.1"/>
    </source>
</evidence>
<dbReference type="Pfam" id="PF25210">
    <property type="entry name" value="Kelch_FKB95"/>
    <property type="match status" value="1"/>
</dbReference>
<sequence>MTVARKRANSAFMDGKIYVIGGTVESSSSLTWAEVFDLKTQTWKPLPRPANDYARKVEIRRGKLYVRSKLKEYLYDSKDGRWKELLKLGKFGHCCVIEDIKFGVHHDGKVGWYDSERRKWSMVKGLEDHRFRYPTIRLANYGGKLIIVWDYRPPPRYVTVKRTKGCIRRTFRCERKRIVSYQTKRIRCEVIRFEKRIGFSGLQIWGKIERSNVVLRVPDSFKVFSCIIL</sequence>
<dbReference type="InterPro" id="IPR057499">
    <property type="entry name" value="Kelch_FKB95"/>
</dbReference>
<protein>
    <submittedName>
        <fullName evidence="3">F-box/kelch-repeat protein At4g35120</fullName>
    </submittedName>
</protein>
<organism evidence="2 3">
    <name type="scientific">Camelina sativa</name>
    <name type="common">False flax</name>
    <name type="synonym">Myagrum sativum</name>
    <dbReference type="NCBI Taxonomy" id="90675"/>
    <lineage>
        <taxon>Eukaryota</taxon>
        <taxon>Viridiplantae</taxon>
        <taxon>Streptophyta</taxon>
        <taxon>Embryophyta</taxon>
        <taxon>Tracheophyta</taxon>
        <taxon>Spermatophyta</taxon>
        <taxon>Magnoliopsida</taxon>
        <taxon>eudicotyledons</taxon>
        <taxon>Gunneridae</taxon>
        <taxon>Pentapetalae</taxon>
        <taxon>rosids</taxon>
        <taxon>malvids</taxon>
        <taxon>Brassicales</taxon>
        <taxon>Brassicaceae</taxon>
        <taxon>Camelineae</taxon>
        <taxon>Camelina</taxon>
    </lineage>
</organism>
<dbReference type="RefSeq" id="XP_010468799.1">
    <property type="nucleotide sequence ID" value="XM_010470497.1"/>
</dbReference>
<dbReference type="Gene3D" id="2.120.10.80">
    <property type="entry name" value="Kelch-type beta propeller"/>
    <property type="match status" value="1"/>
</dbReference>
<dbReference type="Proteomes" id="UP000694864">
    <property type="component" value="Chromosome 15"/>
</dbReference>
<accession>A0ABM0WBT0</accession>
<dbReference type="InterPro" id="IPR050354">
    <property type="entry name" value="F-box/kelch-repeat_ARATH"/>
</dbReference>
<dbReference type="SUPFAM" id="SSF117281">
    <property type="entry name" value="Kelch motif"/>
    <property type="match status" value="1"/>
</dbReference>
<dbReference type="InterPro" id="IPR015915">
    <property type="entry name" value="Kelch-typ_b-propeller"/>
</dbReference>
<name>A0ABM0WBT0_CAMSA</name>
<proteinExistence type="predicted"/>